<evidence type="ECO:0000313" key="2">
    <source>
        <dbReference type="EMBL" id="ERK59403.1"/>
    </source>
</evidence>
<feature type="region of interest" description="Disordered" evidence="1">
    <location>
        <begin position="1"/>
        <end position="24"/>
    </location>
</feature>
<proteinExistence type="predicted"/>
<reference evidence="2" key="1">
    <citation type="submission" date="2013-08" db="EMBL/GenBank/DDBJ databases">
        <authorList>
            <person name="Durkin A.S."/>
            <person name="Haft D.R."/>
            <person name="McCorrison J."/>
            <person name="Torralba M."/>
            <person name="Gillis M."/>
            <person name="Haft D.H."/>
            <person name="Methe B."/>
            <person name="Sutton G."/>
            <person name="Nelson K.E."/>
        </authorList>
    </citation>
    <scope>NUCLEOTIDE SEQUENCE [LARGE SCALE GENOMIC DNA]</scope>
    <source>
        <strain evidence="2">F0233</strain>
    </source>
</reference>
<organism evidence="2 3">
    <name type="scientific">Propionibacterium acidifaciens F0233</name>
    <dbReference type="NCBI Taxonomy" id="553198"/>
    <lineage>
        <taxon>Bacteria</taxon>
        <taxon>Bacillati</taxon>
        <taxon>Actinomycetota</taxon>
        <taxon>Actinomycetes</taxon>
        <taxon>Propionibacteriales</taxon>
        <taxon>Propionibacteriaceae</taxon>
        <taxon>Propionibacterium</taxon>
    </lineage>
</organism>
<evidence type="ECO:0000313" key="3">
    <source>
        <dbReference type="Proteomes" id="UP000017052"/>
    </source>
</evidence>
<dbReference type="EMBL" id="ACVN02000118">
    <property type="protein sequence ID" value="ERK59403.1"/>
    <property type="molecule type" value="Genomic_DNA"/>
</dbReference>
<keyword evidence="3" id="KW-1185">Reference proteome</keyword>
<name>U2S0W4_9ACTN</name>
<comment type="caution">
    <text evidence="2">The sequence shown here is derived from an EMBL/GenBank/DDBJ whole genome shotgun (WGS) entry which is preliminary data.</text>
</comment>
<evidence type="ECO:0000256" key="1">
    <source>
        <dbReference type="SAM" id="MobiDB-lite"/>
    </source>
</evidence>
<dbReference type="Proteomes" id="UP000017052">
    <property type="component" value="Unassembled WGS sequence"/>
</dbReference>
<feature type="non-terminal residue" evidence="2">
    <location>
        <position position="39"/>
    </location>
</feature>
<sequence length="39" mass="4348">MSYRPRRAAEPPPDPYGDDEQTRIIPRTELEALAPALPG</sequence>
<dbReference type="AlphaFoldDB" id="U2S0W4"/>
<accession>U2S0W4</accession>
<gene>
    <name evidence="2" type="ORF">HMPREF0682_0247</name>
</gene>
<protein>
    <submittedName>
        <fullName evidence="2">Uncharacterized protein</fullName>
    </submittedName>
</protein>